<dbReference type="HAMAP" id="MF_00361">
    <property type="entry name" value="NAD_kinase"/>
    <property type="match status" value="1"/>
</dbReference>
<feature type="compositionally biased region" description="Low complexity" evidence="6">
    <location>
        <begin position="294"/>
        <end position="304"/>
    </location>
</feature>
<evidence type="ECO:0000256" key="5">
    <source>
        <dbReference type="ARBA" id="ARBA00023027"/>
    </source>
</evidence>
<name>A0A4Y7TUE3_COPMI</name>
<keyword evidence="8" id="KW-1185">Reference proteome</keyword>
<keyword evidence="3 7" id="KW-0418">Kinase</keyword>
<feature type="compositionally biased region" description="Polar residues" evidence="6">
    <location>
        <begin position="754"/>
        <end position="763"/>
    </location>
</feature>
<evidence type="ECO:0000256" key="3">
    <source>
        <dbReference type="ARBA" id="ARBA00022777"/>
    </source>
</evidence>
<dbReference type="InterPro" id="IPR002504">
    <property type="entry name" value="NADK"/>
</dbReference>
<dbReference type="EMBL" id="QPFP01000004">
    <property type="protein sequence ID" value="TEB37544.1"/>
    <property type="molecule type" value="Genomic_DNA"/>
</dbReference>
<feature type="compositionally biased region" description="Basic residues" evidence="6">
    <location>
        <begin position="708"/>
        <end position="721"/>
    </location>
</feature>
<dbReference type="PANTHER" id="PTHR20275:SF0">
    <property type="entry name" value="NAD KINASE"/>
    <property type="match status" value="1"/>
</dbReference>
<keyword evidence="5" id="KW-0520">NAD</keyword>
<feature type="compositionally biased region" description="Low complexity" evidence="6">
    <location>
        <begin position="15"/>
        <end position="28"/>
    </location>
</feature>
<feature type="compositionally biased region" description="Polar residues" evidence="6">
    <location>
        <begin position="172"/>
        <end position="181"/>
    </location>
</feature>
<accession>A0A4Y7TUE3</accession>
<dbReference type="GO" id="GO:0003951">
    <property type="term" value="F:NAD+ kinase activity"/>
    <property type="evidence" value="ECO:0007669"/>
    <property type="project" value="InterPro"/>
</dbReference>
<dbReference type="InterPro" id="IPR016064">
    <property type="entry name" value="NAD/diacylglycerol_kinase_sf"/>
</dbReference>
<organism evidence="7 8">
    <name type="scientific">Coprinellus micaceus</name>
    <name type="common">Glistening ink-cap mushroom</name>
    <name type="synonym">Coprinus micaceus</name>
    <dbReference type="NCBI Taxonomy" id="71717"/>
    <lineage>
        <taxon>Eukaryota</taxon>
        <taxon>Fungi</taxon>
        <taxon>Dikarya</taxon>
        <taxon>Basidiomycota</taxon>
        <taxon>Agaricomycotina</taxon>
        <taxon>Agaricomycetes</taxon>
        <taxon>Agaricomycetidae</taxon>
        <taxon>Agaricales</taxon>
        <taxon>Agaricineae</taxon>
        <taxon>Psathyrellaceae</taxon>
        <taxon>Coprinellus</taxon>
    </lineage>
</organism>
<dbReference type="GO" id="GO:0019674">
    <property type="term" value="P:NAD+ metabolic process"/>
    <property type="evidence" value="ECO:0007669"/>
    <property type="project" value="InterPro"/>
</dbReference>
<feature type="region of interest" description="Disordered" evidence="6">
    <location>
        <begin position="156"/>
        <end position="189"/>
    </location>
</feature>
<feature type="compositionally biased region" description="Basic and acidic residues" evidence="6">
    <location>
        <begin position="58"/>
        <end position="70"/>
    </location>
</feature>
<feature type="compositionally biased region" description="Low complexity" evidence="6">
    <location>
        <begin position="45"/>
        <end position="57"/>
    </location>
</feature>
<dbReference type="Gene3D" id="2.60.200.30">
    <property type="entry name" value="Probable inorganic polyphosphate/atp-NAD kinase, domain 2"/>
    <property type="match status" value="1"/>
</dbReference>
<comment type="caution">
    <text evidence="7">The sequence shown here is derived from an EMBL/GenBank/DDBJ whole genome shotgun (WGS) entry which is preliminary data.</text>
</comment>
<dbReference type="SUPFAM" id="SSF111331">
    <property type="entry name" value="NAD kinase/diacylglycerol kinase-like"/>
    <property type="match status" value="1"/>
</dbReference>
<comment type="similarity">
    <text evidence="1">Belongs to the NAD kinase family.</text>
</comment>
<feature type="compositionally biased region" description="Low complexity" evidence="6">
    <location>
        <begin position="157"/>
        <end position="171"/>
    </location>
</feature>
<keyword evidence="4" id="KW-0521">NADP</keyword>
<dbReference type="InterPro" id="IPR017437">
    <property type="entry name" value="ATP-NAD_kinase_PpnK-typ_C"/>
</dbReference>
<keyword evidence="2" id="KW-0808">Transferase</keyword>
<dbReference type="Proteomes" id="UP000298030">
    <property type="component" value="Unassembled WGS sequence"/>
</dbReference>
<feature type="region of interest" description="Disordered" evidence="6">
    <location>
        <begin position="287"/>
        <end position="309"/>
    </location>
</feature>
<dbReference type="Pfam" id="PF01513">
    <property type="entry name" value="NAD_kinase"/>
    <property type="match status" value="1"/>
</dbReference>
<dbReference type="FunFam" id="2.60.200.30:FF:000004">
    <property type="entry name" value="NAD kinase 2, chloroplastic"/>
    <property type="match status" value="1"/>
</dbReference>
<feature type="region of interest" description="Disordered" evidence="6">
    <location>
        <begin position="1"/>
        <end position="94"/>
    </location>
</feature>
<protein>
    <submittedName>
        <fullName evidence="7">ATP-NAD kinase</fullName>
    </submittedName>
</protein>
<evidence type="ECO:0000313" key="7">
    <source>
        <dbReference type="EMBL" id="TEB37544.1"/>
    </source>
</evidence>
<dbReference type="AlphaFoldDB" id="A0A4Y7TUE3"/>
<gene>
    <name evidence="7" type="ORF">FA13DRAFT_1771002</name>
</gene>
<evidence type="ECO:0000256" key="4">
    <source>
        <dbReference type="ARBA" id="ARBA00022857"/>
    </source>
</evidence>
<reference evidence="7 8" key="1">
    <citation type="journal article" date="2019" name="Nat. Ecol. Evol.">
        <title>Megaphylogeny resolves global patterns of mushroom evolution.</title>
        <authorList>
            <person name="Varga T."/>
            <person name="Krizsan K."/>
            <person name="Foldi C."/>
            <person name="Dima B."/>
            <person name="Sanchez-Garcia M."/>
            <person name="Sanchez-Ramirez S."/>
            <person name="Szollosi G.J."/>
            <person name="Szarkandi J.G."/>
            <person name="Papp V."/>
            <person name="Albert L."/>
            <person name="Andreopoulos W."/>
            <person name="Angelini C."/>
            <person name="Antonin V."/>
            <person name="Barry K.W."/>
            <person name="Bougher N.L."/>
            <person name="Buchanan P."/>
            <person name="Buyck B."/>
            <person name="Bense V."/>
            <person name="Catcheside P."/>
            <person name="Chovatia M."/>
            <person name="Cooper J."/>
            <person name="Damon W."/>
            <person name="Desjardin D."/>
            <person name="Finy P."/>
            <person name="Geml J."/>
            <person name="Haridas S."/>
            <person name="Hughes K."/>
            <person name="Justo A."/>
            <person name="Karasinski D."/>
            <person name="Kautmanova I."/>
            <person name="Kiss B."/>
            <person name="Kocsube S."/>
            <person name="Kotiranta H."/>
            <person name="LaButti K.M."/>
            <person name="Lechner B.E."/>
            <person name="Liimatainen K."/>
            <person name="Lipzen A."/>
            <person name="Lukacs Z."/>
            <person name="Mihaltcheva S."/>
            <person name="Morgado L.N."/>
            <person name="Niskanen T."/>
            <person name="Noordeloos M.E."/>
            <person name="Ohm R.A."/>
            <person name="Ortiz-Santana B."/>
            <person name="Ovrebo C."/>
            <person name="Racz N."/>
            <person name="Riley R."/>
            <person name="Savchenko A."/>
            <person name="Shiryaev A."/>
            <person name="Soop K."/>
            <person name="Spirin V."/>
            <person name="Szebenyi C."/>
            <person name="Tomsovsky M."/>
            <person name="Tulloss R.E."/>
            <person name="Uehling J."/>
            <person name="Grigoriev I.V."/>
            <person name="Vagvolgyi C."/>
            <person name="Papp T."/>
            <person name="Martin F.M."/>
            <person name="Miettinen O."/>
            <person name="Hibbett D.S."/>
            <person name="Nagy L.G."/>
        </authorList>
    </citation>
    <scope>NUCLEOTIDE SEQUENCE [LARGE SCALE GENOMIC DNA]</scope>
    <source>
        <strain evidence="7 8">FP101781</strain>
    </source>
</reference>
<feature type="compositionally biased region" description="Acidic residues" evidence="6">
    <location>
        <begin position="656"/>
        <end position="680"/>
    </location>
</feature>
<evidence type="ECO:0000313" key="8">
    <source>
        <dbReference type="Proteomes" id="UP000298030"/>
    </source>
</evidence>
<dbReference type="InterPro" id="IPR017438">
    <property type="entry name" value="ATP-NAD_kinase_N"/>
</dbReference>
<proteinExistence type="inferred from homology"/>
<evidence type="ECO:0000256" key="1">
    <source>
        <dbReference type="ARBA" id="ARBA00010995"/>
    </source>
</evidence>
<dbReference type="GO" id="GO:0006741">
    <property type="term" value="P:NADP+ biosynthetic process"/>
    <property type="evidence" value="ECO:0007669"/>
    <property type="project" value="InterPro"/>
</dbReference>
<evidence type="ECO:0000256" key="2">
    <source>
        <dbReference type="ARBA" id="ARBA00022679"/>
    </source>
</evidence>
<feature type="compositionally biased region" description="Polar residues" evidence="6">
    <location>
        <begin position="683"/>
        <end position="698"/>
    </location>
</feature>
<dbReference type="STRING" id="71717.A0A4Y7TUE3"/>
<dbReference type="PANTHER" id="PTHR20275">
    <property type="entry name" value="NAD KINASE"/>
    <property type="match status" value="1"/>
</dbReference>
<sequence>MPSSLRNVLADDTETFSTPPTTPAAWTALNGQNGHGHGHKGPLQPSLSRKSSRPSSLHIERSQPEYKLNIEVETTSPPPPDQNYSSLNGNLPVKPPPGTMLEESTAYKKTPTALAHQAAQSPCFVHSYLDKAATLTSFLKHRPDQANGDVGVARSLQSPGMQPSGPMSPESVASSWAGSSTFEDDGDDYTGNLTTRLAETAVGVREMSKQLGRARVQSNIQNVLIVTKARDNRLIKLTRELALYLMLKQRPGNGRGLVVYVDAQLRASRRFDAEGIKRDYPRLFEPFPRRRSSSHGNSSSSPESNGEEEGQLRYWTSTMCSKSPHLFDFVVTLGGDGTVLFTSWLFQKIVPPVLPFALGSLGFLTNFDFADHKSVMDNVIDNGIRVNLRMRFTCTVYRAVAVEKGKGQKAVKKADTGEIIMRNLETKGGWEALEGGFAAQEGGKCGRDKEIMCYTTRPVESFEVLNDLVVDRGPSPYVSLLELFGDEHHMTTVQADGLTISTPTGSTAYSLSAGGSLVHPEIPAILITPICPHTLSFRPMLLPDSMELRICVPYNSRSTAWASFDGRGRVELKQGDHIKVTASKYPFPTVCADKQSTDWFHAISRTLKWNERERQKSFVVVEEDPDKPKRRKKRGTGATEQAADSDATVERVEPILSDEEEDEVSDEEEDDKFDIDDSAAESDATTNAPSSVSEQSTLRPPGTAKDFARKRRAKSRSKSRQRSTSATSHFSGVDSPSRYASPQPHSTKHVDFNYPSSNDSSPTHAVAGAGQADARDEVQQQKSPSLKSKIPRDREIGVETPRTATQPFNAGHGRGRGQSVTRGQDGTRRAFAVYGQDESDSNASDSDL</sequence>
<feature type="region of interest" description="Disordered" evidence="6">
    <location>
        <begin position="620"/>
        <end position="848"/>
    </location>
</feature>
<evidence type="ECO:0000256" key="6">
    <source>
        <dbReference type="SAM" id="MobiDB-lite"/>
    </source>
</evidence>
<dbReference type="Gene3D" id="3.40.50.10330">
    <property type="entry name" value="Probable inorganic polyphosphate/atp-NAD kinase, domain 1"/>
    <property type="match status" value="2"/>
</dbReference>
<dbReference type="Pfam" id="PF20143">
    <property type="entry name" value="NAD_kinase_C"/>
    <property type="match status" value="1"/>
</dbReference>
<dbReference type="OrthoDB" id="24581at2759"/>